<feature type="compositionally biased region" description="Pro residues" evidence="1">
    <location>
        <begin position="476"/>
        <end position="489"/>
    </location>
</feature>
<accession>A0ABR3EU20</accession>
<feature type="region of interest" description="Disordered" evidence="1">
    <location>
        <begin position="619"/>
        <end position="638"/>
    </location>
</feature>
<dbReference type="EMBL" id="JBAHYK010001914">
    <property type="protein sequence ID" value="KAL0566386.1"/>
    <property type="molecule type" value="Genomic_DNA"/>
</dbReference>
<dbReference type="Proteomes" id="UP001465976">
    <property type="component" value="Unassembled WGS sequence"/>
</dbReference>
<sequence>MASLEELEARATELGDGLGDCARSQDHNVNDNASLSSLSDAPSDGEQPNGKRKTTATRKKNPGGGRKQGGTTKTASAGKEDSSKKGPGRRRGKKGTTVSDGAVAVGVRSSKRIAHVAPESPAPPEEKPNKRRRLERALPHAASDSLNHKQLAPKTQPQQGPDTAQVERVTPEFQPPAQDHTQPPAEDQHEELPSPVESPRPTQDERSDTAEEESNSQMPVISADQRSDTAKESNAQTPVISADQRSDTAKEESVVQAASEAIQTPPTGKTTPSVKIPKQKVDTKNPTELNDTEAMKKTVPVSMSANDTKKSGNVSGVNIGSGAPKGKVKAAQGQPSQKKGKKVAKAKETPGADGADSLEHHSDADDYVDEDDGEEEEEDEVFPVSMSVRQEKLEAPAREQVARYLQNPKDRLSDNVRTHIRSRANHCPDAATSCFPLARDCLITGKGSLKCVYHLLVDNITKKRDRGGLVALTGVPYPPRRNPPTPKGQPEPASAYDKCKLPVGKDGQQHCHCGCAIDDAVWGLLLWKTGRIQYMGRVNGYEFTCNPPTPAQRNFEITRLKSLGFQLDDFFTHELDEGGKSYQERERYTILLRQIARLQRELGFGPQLSVDGLLRFEPKEEKQEEQQEKDVEMVDAVS</sequence>
<feature type="compositionally biased region" description="Basic and acidic residues" evidence="1">
    <location>
        <begin position="244"/>
        <end position="253"/>
    </location>
</feature>
<organism evidence="2 3">
    <name type="scientific">Marasmius crinis-equi</name>
    <dbReference type="NCBI Taxonomy" id="585013"/>
    <lineage>
        <taxon>Eukaryota</taxon>
        <taxon>Fungi</taxon>
        <taxon>Dikarya</taxon>
        <taxon>Basidiomycota</taxon>
        <taxon>Agaricomycotina</taxon>
        <taxon>Agaricomycetes</taxon>
        <taxon>Agaricomycetidae</taxon>
        <taxon>Agaricales</taxon>
        <taxon>Marasmiineae</taxon>
        <taxon>Marasmiaceae</taxon>
        <taxon>Marasmius</taxon>
    </lineage>
</organism>
<evidence type="ECO:0000313" key="2">
    <source>
        <dbReference type="EMBL" id="KAL0566386.1"/>
    </source>
</evidence>
<gene>
    <name evidence="2" type="ORF">V5O48_015632</name>
</gene>
<evidence type="ECO:0000256" key="1">
    <source>
        <dbReference type="SAM" id="MobiDB-lite"/>
    </source>
</evidence>
<feature type="compositionally biased region" description="Basic and acidic residues" evidence="1">
    <location>
        <begin position="619"/>
        <end position="632"/>
    </location>
</feature>
<feature type="compositionally biased region" description="Basic residues" evidence="1">
    <location>
        <begin position="50"/>
        <end position="61"/>
    </location>
</feature>
<comment type="caution">
    <text evidence="2">The sequence shown here is derived from an EMBL/GenBank/DDBJ whole genome shotgun (WGS) entry which is preliminary data.</text>
</comment>
<reference evidence="2 3" key="1">
    <citation type="submission" date="2024-02" db="EMBL/GenBank/DDBJ databases">
        <title>A draft genome for the cacao thread blight pathogen Marasmius crinis-equi.</title>
        <authorList>
            <person name="Cohen S.P."/>
            <person name="Baruah I.K."/>
            <person name="Amoako-Attah I."/>
            <person name="Bukari Y."/>
            <person name="Meinhardt L.W."/>
            <person name="Bailey B.A."/>
        </authorList>
    </citation>
    <scope>NUCLEOTIDE SEQUENCE [LARGE SCALE GENOMIC DNA]</scope>
    <source>
        <strain evidence="2 3">GH-76</strain>
    </source>
</reference>
<feature type="compositionally biased region" description="Low complexity" evidence="1">
    <location>
        <begin position="30"/>
        <end position="41"/>
    </location>
</feature>
<feature type="compositionally biased region" description="Polar residues" evidence="1">
    <location>
        <begin position="261"/>
        <end position="273"/>
    </location>
</feature>
<feature type="compositionally biased region" description="Acidic residues" evidence="1">
    <location>
        <begin position="365"/>
        <end position="381"/>
    </location>
</feature>
<proteinExistence type="predicted"/>
<feature type="compositionally biased region" description="Polar residues" evidence="1">
    <location>
        <begin position="153"/>
        <end position="162"/>
    </location>
</feature>
<feature type="compositionally biased region" description="Low complexity" evidence="1">
    <location>
        <begin position="311"/>
        <end position="322"/>
    </location>
</feature>
<name>A0ABR3EU20_9AGAR</name>
<keyword evidence="3" id="KW-1185">Reference proteome</keyword>
<protein>
    <submittedName>
        <fullName evidence="2">Uncharacterized protein</fullName>
    </submittedName>
</protein>
<feature type="region of interest" description="Disordered" evidence="1">
    <location>
        <begin position="16"/>
        <end position="395"/>
    </location>
</feature>
<evidence type="ECO:0000313" key="3">
    <source>
        <dbReference type="Proteomes" id="UP001465976"/>
    </source>
</evidence>
<feature type="region of interest" description="Disordered" evidence="1">
    <location>
        <begin position="471"/>
        <end position="494"/>
    </location>
</feature>